<accession>A0A0L0FQ64</accession>
<feature type="compositionally biased region" description="Basic and acidic residues" evidence="3">
    <location>
        <begin position="182"/>
        <end position="199"/>
    </location>
</feature>
<organism evidence="5 6">
    <name type="scientific">Sphaeroforma arctica JP610</name>
    <dbReference type="NCBI Taxonomy" id="667725"/>
    <lineage>
        <taxon>Eukaryota</taxon>
        <taxon>Ichthyosporea</taxon>
        <taxon>Ichthyophonida</taxon>
        <taxon>Sphaeroforma</taxon>
    </lineage>
</organism>
<evidence type="ECO:0000256" key="3">
    <source>
        <dbReference type="SAM" id="MobiDB-lite"/>
    </source>
</evidence>
<feature type="compositionally biased region" description="Basic and acidic residues" evidence="3">
    <location>
        <begin position="28"/>
        <end position="53"/>
    </location>
</feature>
<dbReference type="Pfam" id="PF00076">
    <property type="entry name" value="RRM_1"/>
    <property type="match status" value="4"/>
</dbReference>
<dbReference type="STRING" id="667725.A0A0L0FQ64"/>
<dbReference type="Gene3D" id="3.30.70.330">
    <property type="match status" value="4"/>
</dbReference>
<feature type="domain" description="RRM" evidence="4">
    <location>
        <begin position="349"/>
        <end position="427"/>
    </location>
</feature>
<dbReference type="RefSeq" id="XP_014152568.1">
    <property type="nucleotide sequence ID" value="XM_014297093.1"/>
</dbReference>
<feature type="compositionally biased region" description="Basic and acidic residues" evidence="3">
    <location>
        <begin position="427"/>
        <end position="438"/>
    </location>
</feature>
<dbReference type="PANTHER" id="PTHR10352">
    <property type="entry name" value="EUKARYOTIC TRANSLATION INITIATION FACTOR 3 SUBUNIT G"/>
    <property type="match status" value="1"/>
</dbReference>
<reference evidence="5 6" key="1">
    <citation type="submission" date="2011-02" db="EMBL/GenBank/DDBJ databases">
        <title>The Genome Sequence of Sphaeroforma arctica JP610.</title>
        <authorList>
            <consortium name="The Broad Institute Genome Sequencing Platform"/>
            <person name="Russ C."/>
            <person name="Cuomo C."/>
            <person name="Young S.K."/>
            <person name="Zeng Q."/>
            <person name="Gargeya S."/>
            <person name="Alvarado L."/>
            <person name="Berlin A."/>
            <person name="Chapman S.B."/>
            <person name="Chen Z."/>
            <person name="Freedman E."/>
            <person name="Gellesch M."/>
            <person name="Goldberg J."/>
            <person name="Griggs A."/>
            <person name="Gujja S."/>
            <person name="Heilman E."/>
            <person name="Heiman D."/>
            <person name="Howarth C."/>
            <person name="Mehta T."/>
            <person name="Neiman D."/>
            <person name="Pearson M."/>
            <person name="Roberts A."/>
            <person name="Saif S."/>
            <person name="Shea T."/>
            <person name="Shenoy N."/>
            <person name="Sisk P."/>
            <person name="Stolte C."/>
            <person name="Sykes S."/>
            <person name="White J."/>
            <person name="Yandava C."/>
            <person name="Burger G."/>
            <person name="Gray M.W."/>
            <person name="Holland P.W.H."/>
            <person name="King N."/>
            <person name="Lang F.B.F."/>
            <person name="Roger A.J."/>
            <person name="Ruiz-Trillo I."/>
            <person name="Haas B."/>
            <person name="Nusbaum C."/>
            <person name="Birren B."/>
        </authorList>
    </citation>
    <scope>NUCLEOTIDE SEQUENCE [LARGE SCALE GENOMIC DNA]</scope>
    <source>
        <strain evidence="5 6">JP610</strain>
    </source>
</reference>
<dbReference type="FunFam" id="3.30.70.330:FF:000442">
    <property type="entry name" value="Multiple RNA-binding domain-containing protein 1"/>
    <property type="match status" value="1"/>
</dbReference>
<feature type="compositionally biased region" description="Acidic residues" evidence="3">
    <location>
        <begin position="235"/>
        <end position="250"/>
    </location>
</feature>
<evidence type="ECO:0000313" key="6">
    <source>
        <dbReference type="Proteomes" id="UP000054560"/>
    </source>
</evidence>
<dbReference type="SUPFAM" id="SSF54928">
    <property type="entry name" value="RNA-binding domain, RBD"/>
    <property type="match status" value="4"/>
</dbReference>
<evidence type="ECO:0000256" key="2">
    <source>
        <dbReference type="PROSITE-ProRule" id="PRU00176"/>
    </source>
</evidence>
<name>A0A0L0FQ64_9EUKA</name>
<feature type="region of interest" description="Disordered" evidence="3">
    <location>
        <begin position="618"/>
        <end position="639"/>
    </location>
</feature>
<dbReference type="Proteomes" id="UP000054560">
    <property type="component" value="Unassembled WGS sequence"/>
</dbReference>
<dbReference type="EMBL" id="KQ242446">
    <property type="protein sequence ID" value="KNC78666.1"/>
    <property type="molecule type" value="Genomic_DNA"/>
</dbReference>
<feature type="region of interest" description="Disordered" evidence="3">
    <location>
        <begin position="426"/>
        <end position="449"/>
    </location>
</feature>
<feature type="compositionally biased region" description="Acidic residues" evidence="3">
    <location>
        <begin position="168"/>
        <end position="181"/>
    </location>
</feature>
<gene>
    <name evidence="5" type="ORF">SARC_08914</name>
</gene>
<evidence type="ECO:0000259" key="4">
    <source>
        <dbReference type="PROSITE" id="PS50102"/>
    </source>
</evidence>
<keyword evidence="1 2" id="KW-0694">RNA-binding</keyword>
<evidence type="ECO:0000313" key="5">
    <source>
        <dbReference type="EMBL" id="KNC78666.1"/>
    </source>
</evidence>
<dbReference type="OrthoDB" id="439639at2759"/>
<feature type="region of interest" description="Disordered" evidence="3">
    <location>
        <begin position="1"/>
        <end position="53"/>
    </location>
</feature>
<dbReference type="GO" id="GO:0003723">
    <property type="term" value="F:RNA binding"/>
    <property type="evidence" value="ECO:0007669"/>
    <property type="project" value="UniProtKB-UniRule"/>
</dbReference>
<dbReference type="CDD" id="cd12320">
    <property type="entry name" value="RRM6_RBM19_RRM5_MRD1"/>
    <property type="match status" value="1"/>
</dbReference>
<dbReference type="CDD" id="cd12317">
    <property type="entry name" value="RRM4_RBM19_RRM3_MRD1"/>
    <property type="match status" value="1"/>
</dbReference>
<dbReference type="PROSITE" id="PS50102">
    <property type="entry name" value="RRM"/>
    <property type="match status" value="4"/>
</dbReference>
<dbReference type="InterPro" id="IPR035979">
    <property type="entry name" value="RBD_domain_sf"/>
</dbReference>
<dbReference type="GeneID" id="25909418"/>
<dbReference type="InterPro" id="IPR012677">
    <property type="entry name" value="Nucleotide-bd_a/b_plait_sf"/>
</dbReference>
<feature type="compositionally biased region" description="Acidic residues" evidence="3">
    <location>
        <begin position="200"/>
        <end position="210"/>
    </location>
</feature>
<dbReference type="AlphaFoldDB" id="A0A0L0FQ64"/>
<feature type="domain" description="RRM" evidence="4">
    <location>
        <begin position="641"/>
        <end position="721"/>
    </location>
</feature>
<dbReference type="CDD" id="cd12318">
    <property type="entry name" value="RRM5_RBM19_like"/>
    <property type="match status" value="1"/>
</dbReference>
<evidence type="ECO:0000256" key="1">
    <source>
        <dbReference type="ARBA" id="ARBA00022884"/>
    </source>
</evidence>
<protein>
    <recommendedName>
        <fullName evidence="4">RRM domain-containing protein</fullName>
    </recommendedName>
</protein>
<feature type="domain" description="RRM" evidence="4">
    <location>
        <begin position="742"/>
        <end position="819"/>
    </location>
</feature>
<keyword evidence="6" id="KW-1185">Reference proteome</keyword>
<dbReference type="InterPro" id="IPR034423">
    <property type="entry name" value="RBM19_RRM5"/>
</dbReference>
<dbReference type="SMART" id="SM00360">
    <property type="entry name" value="RRM"/>
    <property type="match status" value="4"/>
</dbReference>
<sequence length="851" mass="94190">MSVELARSHNATAEVRPWSKYSKGSSAYDERERDKKEYKSKLQEERDEVAKVSEMRKARKEAMAKGRKKAAKMLAEIYGTQDDEKLAEFMHVSTARSSAKTWSNDDSELLQAQKKMQKVTEKQIGGGARVRVDTVDAKRPAVDGVVYSRTHISFGDDVSEAKEKITREEEEAESDSEYEDMPLDKKGKDSTNEQGKEDSGSDSDGGDDDASEKAAITAATDADYLKSLMSKKDIAEEEDMDMGDVSDGEMEVGKKSKKSKKSSKESTQYGSAHDGKQTEVEAIEALQGKGAESSNMGSSGTDTKADPDASAKAAADWEAGLNEIHSSRRMGAVGTGGIVATDALVANTGRIFVRNLPFACTELELEKLFKKFGPLTECHMPLDKDTKKPKGVAFVTFVLPEHAVRAMEVMDKHVWQGRLMHILPARPRAEEKKEEESKAGSSYKKKSEADRKSKAGAEYTWNTLFMRSDTVAAALAAKMKINKSDLLSRDADSMAVRMALGETHIIQETKAYLLAAGLRLEAFEGTKKRSNTVIIVKNIPYDITEEDLKLAFDPFGTLGRIVLPPTRTIALVEFAEPSEAREAFRRLAYTKFKSVPLYLEWAPQDTFISAADEVNGDKGAHAGQADESDGEGESVETSNDRSIFVKNLNFDTTDESLKSLFEKAGSLRSARVAKKNVNGKSLSMGFGFLEFTTKDGAANCLKTLQHVKLDGHTLDLKWAREKGSSGATTEVRKVEVGKAKSNKLMIRNMPFEATKKEVRELFQAFGKLKSVRVPKKFDGTSRGFGFVEFVSKSEAKNAFESLKTTHFYGRHLVLEWADEEMSVEQMREHTLKHYVDGEQGGRQAKRTKVEM</sequence>
<feature type="region of interest" description="Disordered" evidence="3">
    <location>
        <begin position="156"/>
        <end position="308"/>
    </location>
</feature>
<feature type="domain" description="RRM" evidence="4">
    <location>
        <begin position="532"/>
        <end position="604"/>
    </location>
</feature>
<dbReference type="InterPro" id="IPR000504">
    <property type="entry name" value="RRM_dom"/>
</dbReference>
<proteinExistence type="predicted"/>
<dbReference type="eggNOG" id="KOG0110">
    <property type="taxonomic scope" value="Eukaryota"/>
</dbReference>